<evidence type="ECO:0000313" key="2">
    <source>
        <dbReference type="Proteomes" id="UP001549037"/>
    </source>
</evidence>
<accession>A0ABV2JFZ1</accession>
<name>A0ABV2JFZ1_9STRE</name>
<sequence>MESNRGCKLVQLGLKASTYKKQIESRLRYQPSVFEFYTIVSFW</sequence>
<keyword evidence="2" id="KW-1185">Reference proteome</keyword>
<proteinExistence type="predicted"/>
<evidence type="ECO:0000313" key="1">
    <source>
        <dbReference type="EMBL" id="MET3634685.1"/>
    </source>
</evidence>
<comment type="caution">
    <text evidence="1">The sequence shown here is derived from an EMBL/GenBank/DDBJ whole genome shotgun (WGS) entry which is preliminary data.</text>
</comment>
<dbReference type="Proteomes" id="UP001549037">
    <property type="component" value="Unassembled WGS sequence"/>
</dbReference>
<gene>
    <name evidence="1" type="ORF">ABID28_001344</name>
</gene>
<reference evidence="1 2" key="1">
    <citation type="submission" date="2024-06" db="EMBL/GenBank/DDBJ databases">
        <title>Genomic Encyclopedia of Type Strains, Phase IV (KMG-IV): sequencing the most valuable type-strain genomes for metagenomic binning, comparative biology and taxonomic classification.</title>
        <authorList>
            <person name="Goeker M."/>
        </authorList>
    </citation>
    <scope>NUCLEOTIDE SEQUENCE [LARGE SCALE GENOMIC DNA]</scope>
    <source>
        <strain evidence="1 2">DSM 28302</strain>
    </source>
</reference>
<protein>
    <submittedName>
        <fullName evidence="1">Uncharacterized protein</fullName>
    </submittedName>
</protein>
<organism evidence="1 2">
    <name type="scientific">Streptococcus porcorum</name>
    <dbReference type="NCBI Taxonomy" id="701526"/>
    <lineage>
        <taxon>Bacteria</taxon>
        <taxon>Bacillati</taxon>
        <taxon>Bacillota</taxon>
        <taxon>Bacilli</taxon>
        <taxon>Lactobacillales</taxon>
        <taxon>Streptococcaceae</taxon>
        <taxon>Streptococcus</taxon>
    </lineage>
</organism>
<dbReference type="EMBL" id="JBEPLN010000022">
    <property type="protein sequence ID" value="MET3634685.1"/>
    <property type="molecule type" value="Genomic_DNA"/>
</dbReference>